<evidence type="ECO:0000256" key="13">
    <source>
        <dbReference type="ARBA" id="ARBA00023136"/>
    </source>
</evidence>
<organism evidence="18 19">
    <name type="scientific">Thermopolyspora flexuosa</name>
    <dbReference type="NCBI Taxonomy" id="103836"/>
    <lineage>
        <taxon>Bacteria</taxon>
        <taxon>Bacillati</taxon>
        <taxon>Actinomycetota</taxon>
        <taxon>Actinomycetes</taxon>
        <taxon>Streptosporangiales</taxon>
        <taxon>Streptosporangiaceae</taxon>
        <taxon>Thermopolyspora</taxon>
    </lineage>
</organism>
<feature type="transmembrane region" description="Helical" evidence="14">
    <location>
        <begin position="137"/>
        <end position="157"/>
    </location>
</feature>
<keyword evidence="5 14" id="KW-0812">Transmembrane</keyword>
<dbReference type="EMBL" id="VFPQ01000001">
    <property type="protein sequence ID" value="TQM74253.1"/>
    <property type="molecule type" value="Genomic_DNA"/>
</dbReference>
<evidence type="ECO:0000256" key="8">
    <source>
        <dbReference type="ARBA" id="ARBA00022801"/>
    </source>
</evidence>
<evidence type="ECO:0000256" key="10">
    <source>
        <dbReference type="ARBA" id="ARBA00022989"/>
    </source>
</evidence>
<evidence type="ECO:0000313" key="18">
    <source>
        <dbReference type="EMBL" id="TQM74253.1"/>
    </source>
</evidence>
<dbReference type="GO" id="GO:0046872">
    <property type="term" value="F:metal ion binding"/>
    <property type="evidence" value="ECO:0007669"/>
    <property type="project" value="UniProtKB-UniRule"/>
</dbReference>
<dbReference type="OrthoDB" id="9781963at2"/>
<feature type="binding site" evidence="16">
    <location>
        <position position="71"/>
    </location>
    <ligand>
        <name>Zn(2+)</name>
        <dbReference type="ChEBI" id="CHEBI:29105"/>
        <note>catalytic</note>
    </ligand>
</feature>
<keyword evidence="10 14" id="KW-1133">Transmembrane helix</keyword>
<keyword evidence="4 14" id="KW-0645">Protease</keyword>
<evidence type="ECO:0000256" key="5">
    <source>
        <dbReference type="ARBA" id="ARBA00022692"/>
    </source>
</evidence>
<evidence type="ECO:0000256" key="2">
    <source>
        <dbReference type="ARBA" id="ARBA00007931"/>
    </source>
</evidence>
<dbReference type="GO" id="GO:0008237">
    <property type="term" value="F:metallopeptidase activity"/>
    <property type="evidence" value="ECO:0007669"/>
    <property type="project" value="UniProtKB-UniRule"/>
</dbReference>
<evidence type="ECO:0000256" key="4">
    <source>
        <dbReference type="ARBA" id="ARBA00022670"/>
    </source>
</evidence>
<name>A0A543IUK1_9ACTN</name>
<dbReference type="Proteomes" id="UP000319213">
    <property type="component" value="Unassembled WGS sequence"/>
</dbReference>
<evidence type="ECO:0000256" key="16">
    <source>
        <dbReference type="PIRSR" id="PIRSR006404-2"/>
    </source>
</evidence>
<accession>A0A543IUK1</accession>
<evidence type="ECO:0000256" key="12">
    <source>
        <dbReference type="ARBA" id="ARBA00023122"/>
    </source>
</evidence>
<dbReference type="InterPro" id="IPR008915">
    <property type="entry name" value="Peptidase_M50"/>
</dbReference>
<evidence type="ECO:0000313" key="19">
    <source>
        <dbReference type="Proteomes" id="UP000319213"/>
    </source>
</evidence>
<keyword evidence="9 14" id="KW-0862">Zinc</keyword>
<protein>
    <recommendedName>
        <fullName evidence="14">Zinc metalloprotease</fullName>
    </recommendedName>
</protein>
<dbReference type="PIRSF" id="PIRSF006404">
    <property type="entry name" value="UCP006404_Pept_M50_CBS"/>
    <property type="match status" value="1"/>
</dbReference>
<evidence type="ECO:0000256" key="11">
    <source>
        <dbReference type="ARBA" id="ARBA00023049"/>
    </source>
</evidence>
<proteinExistence type="inferred from homology"/>
<keyword evidence="11 14" id="KW-0482">Metalloprotease</keyword>
<keyword evidence="7" id="KW-0677">Repeat</keyword>
<feature type="transmembrane region" description="Helical" evidence="14">
    <location>
        <begin position="185"/>
        <end position="208"/>
    </location>
</feature>
<dbReference type="SUPFAM" id="SSF54631">
    <property type="entry name" value="CBS-domain pair"/>
    <property type="match status" value="1"/>
</dbReference>
<feature type="binding site" evidence="16">
    <location>
        <position position="67"/>
    </location>
    <ligand>
        <name>Zn(2+)</name>
        <dbReference type="ChEBI" id="CHEBI:29105"/>
        <note>catalytic</note>
    </ligand>
</feature>
<feature type="transmembrane region" description="Helical" evidence="14">
    <location>
        <begin position="111"/>
        <end position="131"/>
    </location>
</feature>
<dbReference type="CDD" id="cd06164">
    <property type="entry name" value="S2P-M50_SpoIVFB_CBS"/>
    <property type="match status" value="1"/>
</dbReference>
<comment type="subcellular location">
    <subcellularLocation>
        <location evidence="1 14">Cell membrane</location>
        <topology evidence="1 14">Multi-pass membrane protein</topology>
    </subcellularLocation>
</comment>
<keyword evidence="13 14" id="KW-0472">Membrane</keyword>
<dbReference type="RefSeq" id="WP_142258455.1">
    <property type="nucleotide sequence ID" value="NZ_BMPV01000006.1"/>
</dbReference>
<evidence type="ECO:0000256" key="1">
    <source>
        <dbReference type="ARBA" id="ARBA00004651"/>
    </source>
</evidence>
<dbReference type="Gene3D" id="3.10.580.10">
    <property type="entry name" value="CBS-domain"/>
    <property type="match status" value="1"/>
</dbReference>
<feature type="binding site" evidence="16">
    <location>
        <position position="163"/>
    </location>
    <ligand>
        <name>Zn(2+)</name>
        <dbReference type="ChEBI" id="CHEBI:29105"/>
        <note>catalytic</note>
    </ligand>
</feature>
<evidence type="ECO:0000256" key="14">
    <source>
        <dbReference type="PIRNR" id="PIRNR006404"/>
    </source>
</evidence>
<sequence length="373" mass="38643">MKHSLRLGRVAGVPVGVHWSVLVIGALIGVSLGAVVLPAAAPGRPAVLYALTAAVAAALFLGSLLAHELAHALVALVRGVRVRSITLWLLGGVAELEGEAPTPRHELETAAAGPLTSLACAALSFVAAVLLPGPDLVVAALTWLALMNAMLGVFNLLPGAPLDGGRVLHAVVWRVTRSRARADRAAAIGGQALGMALIAFGIAEIFLLSWSGGLWILIIGWFLMSAAKGEYVAATARRGLGGVPVRDVMTGPPEVAPAWLTIEDFAAATALRSHQTAYVVVDFEGRPVGYLSLDAMAALSPRARAVTRVSDLTRPVPPDNVVTPDEEAAVLVTKRPLPGQVVAFVVDGGHVVGVVTAADLNRMLRQAMLRQAA</sequence>
<evidence type="ECO:0000256" key="6">
    <source>
        <dbReference type="ARBA" id="ARBA00022723"/>
    </source>
</evidence>
<dbReference type="InterPro" id="IPR046342">
    <property type="entry name" value="CBS_dom_sf"/>
</dbReference>
<dbReference type="Pfam" id="PF02163">
    <property type="entry name" value="Peptidase_M50"/>
    <property type="match status" value="2"/>
</dbReference>
<comment type="similarity">
    <text evidence="2 14">Belongs to the peptidase M50B family.</text>
</comment>
<comment type="cofactor">
    <cofactor evidence="14 16">
        <name>Zn(2+)</name>
        <dbReference type="ChEBI" id="CHEBI:29105"/>
    </cofactor>
    <text evidence="14 16">Binds 1 zinc ion per subunit.</text>
</comment>
<keyword evidence="19" id="KW-1185">Reference proteome</keyword>
<feature type="domain" description="Peptidase M50" evidence="17">
    <location>
        <begin position="137"/>
        <end position="195"/>
    </location>
</feature>
<dbReference type="PANTHER" id="PTHR39188">
    <property type="entry name" value="MEMBRANE-ASSOCIATED ZINC METALLOPROTEASE M50B"/>
    <property type="match status" value="1"/>
</dbReference>
<reference evidence="18 19" key="1">
    <citation type="submission" date="2019-06" db="EMBL/GenBank/DDBJ databases">
        <title>Sequencing the genomes of 1000 actinobacteria strains.</title>
        <authorList>
            <person name="Klenk H.-P."/>
        </authorList>
    </citation>
    <scope>NUCLEOTIDE SEQUENCE [LARGE SCALE GENOMIC DNA]</scope>
    <source>
        <strain evidence="18 19">DSM 43186</strain>
    </source>
</reference>
<dbReference type="GO" id="GO:0006508">
    <property type="term" value="P:proteolysis"/>
    <property type="evidence" value="ECO:0007669"/>
    <property type="project" value="UniProtKB-KW"/>
</dbReference>
<feature type="domain" description="Peptidase M50" evidence="17">
    <location>
        <begin position="56"/>
        <end position="133"/>
    </location>
</feature>
<dbReference type="PANTHER" id="PTHR39188:SF3">
    <property type="entry name" value="STAGE IV SPORULATION PROTEIN FB"/>
    <property type="match status" value="1"/>
</dbReference>
<dbReference type="InterPro" id="IPR016483">
    <property type="entry name" value="UCP006404_Pept_M50_CBS"/>
</dbReference>
<comment type="caution">
    <text evidence="18">The sequence shown here is derived from an EMBL/GenBank/DDBJ whole genome shotgun (WGS) entry which is preliminary data.</text>
</comment>
<dbReference type="AlphaFoldDB" id="A0A543IUK1"/>
<feature type="transmembrane region" description="Helical" evidence="14">
    <location>
        <begin position="46"/>
        <end position="66"/>
    </location>
</feature>
<feature type="transmembrane region" description="Helical" evidence="14">
    <location>
        <begin position="21"/>
        <end position="40"/>
    </location>
</feature>
<keyword evidence="8 14" id="KW-0378">Hydrolase</keyword>
<feature type="active site" evidence="15">
    <location>
        <position position="68"/>
    </location>
</feature>
<evidence type="ECO:0000256" key="3">
    <source>
        <dbReference type="ARBA" id="ARBA00022475"/>
    </source>
</evidence>
<keyword evidence="3 14" id="KW-1003">Cell membrane</keyword>
<keyword evidence="12" id="KW-0129">CBS domain</keyword>
<evidence type="ECO:0000256" key="15">
    <source>
        <dbReference type="PIRSR" id="PIRSR006404-1"/>
    </source>
</evidence>
<evidence type="ECO:0000256" key="9">
    <source>
        <dbReference type="ARBA" id="ARBA00022833"/>
    </source>
</evidence>
<keyword evidence="6 14" id="KW-0479">Metal-binding</keyword>
<dbReference type="GO" id="GO:0005886">
    <property type="term" value="C:plasma membrane"/>
    <property type="evidence" value="ECO:0007669"/>
    <property type="project" value="UniProtKB-SubCell"/>
</dbReference>
<gene>
    <name evidence="18" type="ORF">FHX40_0921</name>
</gene>
<evidence type="ECO:0000259" key="17">
    <source>
        <dbReference type="Pfam" id="PF02163"/>
    </source>
</evidence>
<evidence type="ECO:0000256" key="7">
    <source>
        <dbReference type="ARBA" id="ARBA00022737"/>
    </source>
</evidence>